<comment type="caution">
    <text evidence="13">The sequence shown here is derived from an EMBL/GenBank/DDBJ whole genome shotgun (WGS) entry which is preliminary data.</text>
</comment>
<gene>
    <name evidence="13" type="ORF">DBW98_01140</name>
</gene>
<dbReference type="GO" id="GO:0005886">
    <property type="term" value="C:plasma membrane"/>
    <property type="evidence" value="ECO:0007669"/>
    <property type="project" value="TreeGrafter"/>
</dbReference>
<dbReference type="InterPro" id="IPR039653">
    <property type="entry name" value="Prenyltransferase"/>
</dbReference>
<evidence type="ECO:0000256" key="10">
    <source>
        <dbReference type="ARBA" id="ARBA00023136"/>
    </source>
</evidence>
<feature type="transmembrane region" description="Helical" evidence="12">
    <location>
        <begin position="165"/>
        <end position="183"/>
    </location>
</feature>
<dbReference type="CDD" id="cd13959">
    <property type="entry name" value="PT_UbiA_COQ2"/>
    <property type="match status" value="1"/>
</dbReference>
<evidence type="ECO:0000256" key="9">
    <source>
        <dbReference type="ARBA" id="ARBA00022989"/>
    </source>
</evidence>
<dbReference type="FunFam" id="1.20.120.1780:FF:000001">
    <property type="entry name" value="4-hydroxybenzoate octaprenyltransferase"/>
    <property type="match status" value="1"/>
</dbReference>
<evidence type="ECO:0000256" key="5">
    <source>
        <dbReference type="ARBA" id="ARBA00022519"/>
    </source>
</evidence>
<evidence type="ECO:0000256" key="6">
    <source>
        <dbReference type="ARBA" id="ARBA00022679"/>
    </source>
</evidence>
<organism evidence="13 14">
    <name type="scientific">SAR86 cluster bacterium</name>
    <dbReference type="NCBI Taxonomy" id="2030880"/>
    <lineage>
        <taxon>Bacteria</taxon>
        <taxon>Pseudomonadati</taxon>
        <taxon>Pseudomonadota</taxon>
        <taxon>Gammaproteobacteria</taxon>
        <taxon>SAR86 cluster</taxon>
    </lineage>
</organism>
<feature type="transmembrane region" description="Helical" evidence="12">
    <location>
        <begin position="135"/>
        <end position="153"/>
    </location>
</feature>
<dbReference type="InterPro" id="IPR030470">
    <property type="entry name" value="UbiA_prenylTrfase_CS"/>
</dbReference>
<feature type="transmembrane region" description="Helical" evidence="12">
    <location>
        <begin position="20"/>
        <end position="38"/>
    </location>
</feature>
<evidence type="ECO:0000256" key="1">
    <source>
        <dbReference type="ARBA" id="ARBA00001946"/>
    </source>
</evidence>
<proteinExistence type="inferred from homology"/>
<dbReference type="GO" id="GO:0006744">
    <property type="term" value="P:ubiquinone biosynthetic process"/>
    <property type="evidence" value="ECO:0007669"/>
    <property type="project" value="UniProtKB-KW"/>
</dbReference>
<dbReference type="InterPro" id="IPR000537">
    <property type="entry name" value="UbiA_prenyltransferase"/>
</dbReference>
<dbReference type="EC" id="2.5.1.39" evidence="11"/>
<name>A0A368BRM5_9GAMM</name>
<feature type="transmembrane region" description="Helical" evidence="12">
    <location>
        <begin position="230"/>
        <end position="250"/>
    </location>
</feature>
<evidence type="ECO:0000313" key="13">
    <source>
        <dbReference type="EMBL" id="RCL39482.1"/>
    </source>
</evidence>
<dbReference type="Pfam" id="PF01040">
    <property type="entry name" value="UbiA"/>
    <property type="match status" value="1"/>
</dbReference>
<dbReference type="Gene3D" id="1.20.120.1780">
    <property type="entry name" value="UbiA prenyltransferase"/>
    <property type="match status" value="1"/>
</dbReference>
<evidence type="ECO:0000313" key="14">
    <source>
        <dbReference type="Proteomes" id="UP000253032"/>
    </source>
</evidence>
<evidence type="ECO:0000256" key="12">
    <source>
        <dbReference type="SAM" id="Phobius"/>
    </source>
</evidence>
<keyword evidence="4" id="KW-1003">Cell membrane</keyword>
<dbReference type="EMBL" id="QOPC01000003">
    <property type="protein sequence ID" value="RCL39482.1"/>
    <property type="molecule type" value="Genomic_DNA"/>
</dbReference>
<comment type="similarity">
    <text evidence="3">Belongs to the UbiA prenyltransferase family.</text>
</comment>
<feature type="transmembrane region" description="Helical" evidence="12">
    <location>
        <begin position="110"/>
        <end position="128"/>
    </location>
</feature>
<dbReference type="InterPro" id="IPR044878">
    <property type="entry name" value="UbiA_sf"/>
</dbReference>
<keyword evidence="9 12" id="KW-1133">Transmembrane helix</keyword>
<dbReference type="PROSITE" id="PS00943">
    <property type="entry name" value="UBIA"/>
    <property type="match status" value="1"/>
</dbReference>
<evidence type="ECO:0000256" key="2">
    <source>
        <dbReference type="ARBA" id="ARBA00004141"/>
    </source>
</evidence>
<keyword evidence="6 13" id="KW-0808">Transferase</keyword>
<feature type="transmembrane region" description="Helical" evidence="12">
    <location>
        <begin position="262"/>
        <end position="279"/>
    </location>
</feature>
<dbReference type="Gene3D" id="1.10.357.140">
    <property type="entry name" value="UbiA prenyltransferase"/>
    <property type="match status" value="1"/>
</dbReference>
<evidence type="ECO:0000256" key="7">
    <source>
        <dbReference type="ARBA" id="ARBA00022688"/>
    </source>
</evidence>
<evidence type="ECO:0000256" key="3">
    <source>
        <dbReference type="ARBA" id="ARBA00005985"/>
    </source>
</evidence>
<comment type="subcellular location">
    <subcellularLocation>
        <location evidence="2">Membrane</location>
        <topology evidence="2">Multi-pass membrane protein</topology>
    </subcellularLocation>
</comment>
<keyword evidence="8 12" id="KW-0812">Transmembrane</keyword>
<dbReference type="Proteomes" id="UP000253032">
    <property type="component" value="Unassembled WGS sequence"/>
</dbReference>
<sequence length="280" mass="31891">MSKMLAIAELMRLDKPIGIYLLMWPALLALVISSGGSLSYQHVFIVIFGSVLIRSIGCVINDIWDKDLDGEVERTKMRPIPSNRLSILESWCIFGFLGILSLFLLSFTNANTIFVSILFGLLIILYPLTKRFFIGPQLFLGLTFNPTIIVYAISNELNNPTMIPLYFSLAAMTVAFDSFYGLCDLEDDKKIGINSTPIWWGSKTLFLITIFQCLAIALLVIVGWKAKLNFLWFAGIFFFTGFYFYQHHLASKKEFFLAFKNNHWASLYLLVLSLICYSFI</sequence>
<feature type="transmembrane region" description="Helical" evidence="12">
    <location>
        <begin position="85"/>
        <end position="104"/>
    </location>
</feature>
<keyword evidence="7" id="KW-0831">Ubiquinone biosynthesis</keyword>
<evidence type="ECO:0000256" key="4">
    <source>
        <dbReference type="ARBA" id="ARBA00022475"/>
    </source>
</evidence>
<evidence type="ECO:0000256" key="8">
    <source>
        <dbReference type="ARBA" id="ARBA00022692"/>
    </source>
</evidence>
<reference evidence="13 14" key="1">
    <citation type="journal article" date="2018" name="Microbiome">
        <title>Fine metagenomic profile of the Mediterranean stratified and mixed water columns revealed by assembly and recruitment.</title>
        <authorList>
            <person name="Haro-Moreno J.M."/>
            <person name="Lopez-Perez M."/>
            <person name="De La Torre J.R."/>
            <person name="Picazo A."/>
            <person name="Camacho A."/>
            <person name="Rodriguez-Valera F."/>
        </authorList>
    </citation>
    <scope>NUCLEOTIDE SEQUENCE [LARGE SCALE GENOMIC DNA]</scope>
    <source>
        <strain evidence="13">MED-G84</strain>
    </source>
</reference>
<dbReference type="GO" id="GO:0008412">
    <property type="term" value="F:4-hydroxybenzoate polyprenyltransferase activity"/>
    <property type="evidence" value="ECO:0007669"/>
    <property type="project" value="UniProtKB-EC"/>
</dbReference>
<dbReference type="PANTHER" id="PTHR11048:SF28">
    <property type="entry name" value="4-HYDROXYBENZOATE POLYPRENYLTRANSFERASE, MITOCHONDRIAL"/>
    <property type="match status" value="1"/>
</dbReference>
<dbReference type="AlphaFoldDB" id="A0A368BRM5"/>
<evidence type="ECO:0000256" key="11">
    <source>
        <dbReference type="ARBA" id="ARBA00034524"/>
    </source>
</evidence>
<comment type="cofactor">
    <cofactor evidence="1">
        <name>Mg(2+)</name>
        <dbReference type="ChEBI" id="CHEBI:18420"/>
    </cofactor>
</comment>
<feature type="transmembrane region" description="Helical" evidence="12">
    <location>
        <begin position="204"/>
        <end position="224"/>
    </location>
</feature>
<keyword evidence="5" id="KW-0997">Cell inner membrane</keyword>
<accession>A0A368BRM5</accession>
<dbReference type="PANTHER" id="PTHR11048">
    <property type="entry name" value="PRENYLTRANSFERASES"/>
    <property type="match status" value="1"/>
</dbReference>
<keyword evidence="10 12" id="KW-0472">Membrane</keyword>
<protein>
    <recommendedName>
        <fullName evidence="11">4-hydroxybenzoate polyprenyltransferase</fullName>
        <ecNumber evidence="11">2.5.1.39</ecNumber>
    </recommendedName>
</protein>